<keyword evidence="1" id="KW-0805">Transcription regulation</keyword>
<dbReference type="SUPFAM" id="SSF46785">
    <property type="entry name" value="Winged helix' DNA-binding domain"/>
    <property type="match status" value="1"/>
</dbReference>
<dbReference type="Pfam" id="PF04703">
    <property type="entry name" value="FaeA"/>
    <property type="match status" value="1"/>
</dbReference>
<dbReference type="InterPro" id="IPR034154">
    <property type="entry name" value="TOPRIM_DnaG/twinkle"/>
</dbReference>
<dbReference type="CDD" id="cd01029">
    <property type="entry name" value="TOPRIM_primases"/>
    <property type="match status" value="1"/>
</dbReference>
<evidence type="ECO:0000256" key="3">
    <source>
        <dbReference type="SAM" id="MobiDB-lite"/>
    </source>
</evidence>
<reference evidence="4 5" key="1">
    <citation type="journal article" date="2019" name="Int. J. Syst. Evol. Microbiol.">
        <title>The Global Catalogue of Microorganisms (GCM) 10K type strain sequencing project: providing services to taxonomists for standard genome sequencing and annotation.</title>
        <authorList>
            <consortium name="The Broad Institute Genomics Platform"/>
            <consortium name="The Broad Institute Genome Sequencing Center for Infectious Disease"/>
            <person name="Wu L."/>
            <person name="Ma J."/>
        </authorList>
    </citation>
    <scope>NUCLEOTIDE SEQUENCE [LARGE SCALE GENOMIC DNA]</scope>
    <source>
        <strain evidence="4 5">JCM 16014</strain>
    </source>
</reference>
<keyword evidence="2" id="KW-0804">Transcription</keyword>
<dbReference type="InterPro" id="IPR036390">
    <property type="entry name" value="WH_DNA-bd_sf"/>
</dbReference>
<gene>
    <name evidence="4" type="ORF">GCM10009839_38960</name>
</gene>
<dbReference type="InterPro" id="IPR036388">
    <property type="entry name" value="WH-like_DNA-bd_sf"/>
</dbReference>
<accession>A0ABN2UES4</accession>
<dbReference type="InterPro" id="IPR027417">
    <property type="entry name" value="P-loop_NTPase"/>
</dbReference>
<feature type="region of interest" description="Disordered" evidence="3">
    <location>
        <begin position="610"/>
        <end position="651"/>
    </location>
</feature>
<dbReference type="SUPFAM" id="SSF52540">
    <property type="entry name" value="P-loop containing nucleoside triphosphate hydrolases"/>
    <property type="match status" value="1"/>
</dbReference>
<organism evidence="4 5">
    <name type="scientific">Catenulispora yoronensis</name>
    <dbReference type="NCBI Taxonomy" id="450799"/>
    <lineage>
        <taxon>Bacteria</taxon>
        <taxon>Bacillati</taxon>
        <taxon>Actinomycetota</taxon>
        <taxon>Actinomycetes</taxon>
        <taxon>Catenulisporales</taxon>
        <taxon>Catenulisporaceae</taxon>
        <taxon>Catenulispora</taxon>
    </lineage>
</organism>
<proteinExistence type="predicted"/>
<dbReference type="Proteomes" id="UP001500751">
    <property type="component" value="Unassembled WGS sequence"/>
</dbReference>
<name>A0ABN2UES4_9ACTN</name>
<evidence type="ECO:0000256" key="1">
    <source>
        <dbReference type="ARBA" id="ARBA00023015"/>
    </source>
</evidence>
<dbReference type="Gene3D" id="1.10.10.10">
    <property type="entry name" value="Winged helix-like DNA-binding domain superfamily/Winged helix DNA-binding domain"/>
    <property type="match status" value="1"/>
</dbReference>
<dbReference type="InterPro" id="IPR006793">
    <property type="entry name" value="FaeA"/>
</dbReference>
<evidence type="ECO:0000313" key="5">
    <source>
        <dbReference type="Proteomes" id="UP001500751"/>
    </source>
</evidence>
<dbReference type="Pfam" id="PF13481">
    <property type="entry name" value="AAA_25"/>
    <property type="match status" value="1"/>
</dbReference>
<dbReference type="Gene3D" id="3.40.50.300">
    <property type="entry name" value="P-loop containing nucleotide triphosphate hydrolases"/>
    <property type="match status" value="1"/>
</dbReference>
<evidence type="ECO:0000313" key="4">
    <source>
        <dbReference type="EMBL" id="GAA2034636.1"/>
    </source>
</evidence>
<protein>
    <submittedName>
        <fullName evidence="4">Uncharacterized protein</fullName>
    </submittedName>
</protein>
<comment type="caution">
    <text evidence="4">The sequence shown here is derived from an EMBL/GenBank/DDBJ whole genome shotgun (WGS) entry which is preliminary data.</text>
</comment>
<evidence type="ECO:0000256" key="2">
    <source>
        <dbReference type="ARBA" id="ARBA00023163"/>
    </source>
</evidence>
<sequence>MTNSPAMDRVRSAIDAKGARSKNVGGNIRCQGLCHDGDSDDIVSVQYDQAAGKVRMRCFKHCPDEEVIAAYGLTWADLYDKPHAKSRGAAREHTYERRGRVIGVNSRTRDRDGGKKDFLPLTPTGDGWVLKSNDELKSALYNWDAVDKALADNVEIWVTAGEHDADSLNRGGLVATTNFGAELAWKQCHADALKGARISIVLDNDDTGSRRLPLLAQTLTAAGATFRTFRPCDGFKDVTDMLTAGHDLTSLVPVKSPMPAEDEETAAQREFDKRLLEGARDGAWLDQQNFPPLKYAVEGLIPEGFSLLVGPPKAGKSWLILGVLLAVSSPGGYALGTISTGDARRVLYLALEDGDRRMQDRCRTVLGGGVEIPPLFHYMTRILPGTAIATIEAFLRLYPDTSFVVVDTLGKVLPPAMQGESAYQRDYRIGGDLKRIADDHPGLAIVVPHHDRKAGSEDFVDSVSGTNGLAGAADTIVVLARARQSTDGLLMVTGRDVEESEYALTMVDAVWTLDGTDLAAAAKNAVARRESGTISDRTAEILAFVRDHGDGIGAADVAEGVGIDQDQARVYLNRLEKADKIAKYKRGVYGPIATTPTSNRVSSVSTVTSAGAKTSTTKQRNANNTVGGAPLKLVPDLGPNLGDDPDEIGDL</sequence>
<dbReference type="EMBL" id="BAAAQN010000021">
    <property type="protein sequence ID" value="GAA2034636.1"/>
    <property type="molecule type" value="Genomic_DNA"/>
</dbReference>
<dbReference type="Gene3D" id="3.40.1360.10">
    <property type="match status" value="1"/>
</dbReference>
<keyword evidence="5" id="KW-1185">Reference proteome</keyword>